<dbReference type="AlphaFoldDB" id="A0A8E0UW46"/>
<sequence length="1003" mass="109100">MDDSIDRPLPSPLSETCSDAQDATDCLLTSRHDDFNRPSDLIPTITPSKGPVDYMLHFLSSSDNSTLTCFVASLAVVTYILLGRIGLLLIGLVAGVALHASWEAADTGLKGDSMGTYSVYRRKELSLNIANRLLELSSRNPSEPKSNNGGNIAKAAEQMSETELDFSDFPPKTAAALRSLTNAVIKDYVNHWYEPILPAEQMFPLACRKLLRDFIISLSSHLSRKRPADAFLEFLTNSSSMVIVLLNELSAAFQQVGDHLTPEDAVKRYLHLHPESSLASILSEQQQRLKLKMVADDILSSFLEPGAYACSVLREFLREILAGVVLESAISNLSRSETINGWIIHLLKEGESELLNAIDAGVEGAKEQVVAVEGAHDENKSRTVPFSKSDTEEKPAGQSDRYGIFPTTKVVEIPICQPESATVQTQDLQIRTARLSSPEDVQSSTSQSAMLPRHSLVGAQDKEATIHTPKAKDVAQIRNDCDPTEIVSTEHYPPVQPPDPPCMAPPVSHLSDSPSKISPVTALHYASVSVEELSEASETASIRSKPTSSYLIQIEPAATRRTGWMIFRNYADFESLHGTLGTIARLNKIQNFTESHPVLPPWKGQTKGALVRNLERYLKDALRYEALADCERMKRFLEKDERLDPGASDASAKSGFPFPTSVALENMGKGMLGVLTNAPKGVAEGGKAVIGGVTGVFGGANGKKTSLSSKGDQGNHGRSLSTQSVSQMNYESIVSDSVIGPKRPVSENHKPECCSLAAVPTPETSSSEGVPPCPGSGEAVDSTIPTFRDLASCDSSLESHHLQVPLSDSDDGDNNGSRKRPNEEQKASVGQSTVRRQESPISQEETQIAVELMFAVINELYSLSSAWNIRRTLLNAAKSYILRPGSPSLETIRSLLQESMIDANTSDASVALYLTKLRENALPTKEELESWPQSPSSAEKERMRETARKTLVLKGLPQALTSVMGSAASRESLERVFDCLQVEMIARGFVFSILLQALRALTF</sequence>
<evidence type="ECO:0000313" key="5">
    <source>
        <dbReference type="EMBL" id="GIC84926.1"/>
    </source>
</evidence>
<protein>
    <recommendedName>
        <fullName evidence="4">PXA domain-containing protein</fullName>
    </recommendedName>
</protein>
<dbReference type="EMBL" id="BBXM02000001">
    <property type="protein sequence ID" value="GIC84926.1"/>
    <property type="molecule type" value="Genomic_DNA"/>
</dbReference>
<comment type="caution">
    <text evidence="5">The sequence shown here is derived from an EMBL/GenBank/DDBJ whole genome shotgun (WGS) entry which is preliminary data.</text>
</comment>
<keyword evidence="3" id="KW-0472">Membrane</keyword>
<dbReference type="SMART" id="SM00313">
    <property type="entry name" value="PXA"/>
    <property type="match status" value="1"/>
</dbReference>
<dbReference type="InterPro" id="IPR036871">
    <property type="entry name" value="PX_dom_sf"/>
</dbReference>
<evidence type="ECO:0000259" key="4">
    <source>
        <dbReference type="PROSITE" id="PS51207"/>
    </source>
</evidence>
<dbReference type="Pfam" id="PF08628">
    <property type="entry name" value="Nexin_C"/>
    <property type="match status" value="1"/>
</dbReference>
<keyword evidence="3" id="KW-1133">Transmembrane helix</keyword>
<dbReference type="GeneID" id="66988229"/>
<name>A0A8E0UW46_9EURO</name>
<accession>A0A8E0UW46</accession>
<dbReference type="Pfam" id="PF02194">
    <property type="entry name" value="PXA"/>
    <property type="match status" value="1"/>
</dbReference>
<dbReference type="PANTHER" id="PTHR22775">
    <property type="entry name" value="SORTING NEXIN"/>
    <property type="match status" value="1"/>
</dbReference>
<dbReference type="SUPFAM" id="SSF64268">
    <property type="entry name" value="PX domain"/>
    <property type="match status" value="1"/>
</dbReference>
<feature type="domain" description="PXA" evidence="4">
    <location>
        <begin position="170"/>
        <end position="351"/>
    </location>
</feature>
<reference evidence="5" key="2">
    <citation type="submission" date="2021-01" db="EMBL/GenBank/DDBJ databases">
        <title>Pan-genome distribution and transcriptional activeness of fungal secondary metabolism genes in Aspergillus section Fumigati.</title>
        <authorList>
            <person name="Takahashi H."/>
            <person name="Umemura M."/>
            <person name="Ninomiya A."/>
            <person name="Kusuya Y."/>
            <person name="Urayama S."/>
            <person name="Shimizu M."/>
            <person name="Watanabe A."/>
            <person name="Kamei K."/>
            <person name="Yaguchi T."/>
            <person name="Hagiwara D."/>
        </authorList>
    </citation>
    <scope>NUCLEOTIDE SEQUENCE</scope>
    <source>
        <strain evidence="5">IFM 46973</strain>
    </source>
</reference>
<dbReference type="PROSITE" id="PS51207">
    <property type="entry name" value="PXA"/>
    <property type="match status" value="1"/>
</dbReference>
<evidence type="ECO:0000256" key="2">
    <source>
        <dbReference type="SAM" id="MobiDB-lite"/>
    </source>
</evidence>
<dbReference type="Proteomes" id="UP000036893">
    <property type="component" value="Unassembled WGS sequence"/>
</dbReference>
<dbReference type="GO" id="GO:0035091">
    <property type="term" value="F:phosphatidylinositol binding"/>
    <property type="evidence" value="ECO:0007669"/>
    <property type="project" value="InterPro"/>
</dbReference>
<dbReference type="InterPro" id="IPR013937">
    <property type="entry name" value="Sorting_nexin_C"/>
</dbReference>
<keyword evidence="3" id="KW-0812">Transmembrane</keyword>
<evidence type="ECO:0000256" key="1">
    <source>
        <dbReference type="ARBA" id="ARBA00010883"/>
    </source>
</evidence>
<organism evidence="5 6">
    <name type="scientific">Aspergillus udagawae</name>
    <dbReference type="NCBI Taxonomy" id="91492"/>
    <lineage>
        <taxon>Eukaryota</taxon>
        <taxon>Fungi</taxon>
        <taxon>Dikarya</taxon>
        <taxon>Ascomycota</taxon>
        <taxon>Pezizomycotina</taxon>
        <taxon>Eurotiomycetes</taxon>
        <taxon>Eurotiomycetidae</taxon>
        <taxon>Eurotiales</taxon>
        <taxon>Aspergillaceae</taxon>
        <taxon>Aspergillus</taxon>
        <taxon>Aspergillus subgen. Fumigati</taxon>
    </lineage>
</organism>
<evidence type="ECO:0000256" key="3">
    <source>
        <dbReference type="SAM" id="Phobius"/>
    </source>
</evidence>
<feature type="transmembrane region" description="Helical" evidence="3">
    <location>
        <begin position="87"/>
        <end position="105"/>
    </location>
</feature>
<dbReference type="RefSeq" id="XP_043142192.1">
    <property type="nucleotide sequence ID" value="XM_043286257.1"/>
</dbReference>
<feature type="region of interest" description="Disordered" evidence="2">
    <location>
        <begin position="757"/>
        <end position="781"/>
    </location>
</feature>
<gene>
    <name evidence="5" type="ORF">Aud_000753</name>
</gene>
<feature type="region of interest" description="Disordered" evidence="2">
    <location>
        <begin position="373"/>
        <end position="402"/>
    </location>
</feature>
<evidence type="ECO:0000313" key="6">
    <source>
        <dbReference type="Proteomes" id="UP000036893"/>
    </source>
</evidence>
<feature type="region of interest" description="Disordered" evidence="2">
    <location>
        <begin position="798"/>
        <end position="843"/>
    </location>
</feature>
<reference evidence="5" key="1">
    <citation type="journal article" date="2015" name="Genome Announc.">
        <title>Draft Genome Sequence of the Pathogenic Filamentous Fungus Aspergillus udagawae Strain IFM 46973T.</title>
        <authorList>
            <person name="Kusuya Y."/>
            <person name="Takahashi-Nakaguchi A."/>
            <person name="Takahashi H."/>
            <person name="Yaguchi T."/>
        </authorList>
    </citation>
    <scope>NUCLEOTIDE SEQUENCE</scope>
    <source>
        <strain evidence="5">IFM 46973</strain>
    </source>
</reference>
<proteinExistence type="inferred from homology"/>
<comment type="similarity">
    <text evidence="1">Belongs to the sorting nexin family.</text>
</comment>
<dbReference type="Gene3D" id="3.30.1520.10">
    <property type="entry name" value="Phox-like domain"/>
    <property type="match status" value="1"/>
</dbReference>
<dbReference type="PANTHER" id="PTHR22775:SF47">
    <property type="entry name" value="MEIOTICALLY UP-REGULATED GENE 122 PROTEIN"/>
    <property type="match status" value="1"/>
</dbReference>
<feature type="region of interest" description="Disordered" evidence="2">
    <location>
        <begin position="704"/>
        <end position="727"/>
    </location>
</feature>
<feature type="compositionally biased region" description="Polar residues" evidence="2">
    <location>
        <begin position="828"/>
        <end position="843"/>
    </location>
</feature>
<dbReference type="CDD" id="cd06093">
    <property type="entry name" value="PX_domain"/>
    <property type="match status" value="1"/>
</dbReference>
<dbReference type="InterPro" id="IPR003114">
    <property type="entry name" value="Phox_assoc"/>
</dbReference>